<dbReference type="EMBL" id="KN822024">
    <property type="protein sequence ID" value="KIM65167.1"/>
    <property type="molecule type" value="Genomic_DNA"/>
</dbReference>
<accession>A0A0C3AJT4</accession>
<dbReference type="AlphaFoldDB" id="A0A0C3AJT4"/>
<proteinExistence type="predicted"/>
<evidence type="ECO:0000313" key="1">
    <source>
        <dbReference type="EMBL" id="KIM65167.1"/>
    </source>
</evidence>
<dbReference type="OrthoDB" id="3046524at2759"/>
<reference evidence="2" key="2">
    <citation type="submission" date="2015-01" db="EMBL/GenBank/DDBJ databases">
        <title>Evolutionary Origins and Diversification of the Mycorrhizal Mutualists.</title>
        <authorList>
            <consortium name="DOE Joint Genome Institute"/>
            <consortium name="Mycorrhizal Genomics Consortium"/>
            <person name="Kohler A."/>
            <person name="Kuo A."/>
            <person name="Nagy L.G."/>
            <person name="Floudas D."/>
            <person name="Copeland A."/>
            <person name="Barry K.W."/>
            <person name="Cichocki N."/>
            <person name="Veneault-Fourrey C."/>
            <person name="LaButti K."/>
            <person name="Lindquist E.A."/>
            <person name="Lipzen A."/>
            <person name="Lundell T."/>
            <person name="Morin E."/>
            <person name="Murat C."/>
            <person name="Riley R."/>
            <person name="Ohm R."/>
            <person name="Sun H."/>
            <person name="Tunlid A."/>
            <person name="Henrissat B."/>
            <person name="Grigoriev I.V."/>
            <person name="Hibbett D.S."/>
            <person name="Martin F."/>
        </authorList>
    </citation>
    <scope>NUCLEOTIDE SEQUENCE [LARGE SCALE GENOMIC DNA]</scope>
    <source>
        <strain evidence="2">Foug A</strain>
    </source>
</reference>
<dbReference type="Proteomes" id="UP000053989">
    <property type="component" value="Unassembled WGS sequence"/>
</dbReference>
<gene>
    <name evidence="1" type="ORF">SCLCIDRAFT_113717</name>
</gene>
<reference evidence="1 2" key="1">
    <citation type="submission" date="2014-04" db="EMBL/GenBank/DDBJ databases">
        <authorList>
            <consortium name="DOE Joint Genome Institute"/>
            <person name="Kuo A."/>
            <person name="Kohler A."/>
            <person name="Nagy L.G."/>
            <person name="Floudas D."/>
            <person name="Copeland A."/>
            <person name="Barry K.W."/>
            <person name="Cichocki N."/>
            <person name="Veneault-Fourrey C."/>
            <person name="LaButti K."/>
            <person name="Lindquist E.A."/>
            <person name="Lipzen A."/>
            <person name="Lundell T."/>
            <person name="Morin E."/>
            <person name="Murat C."/>
            <person name="Sun H."/>
            <person name="Tunlid A."/>
            <person name="Henrissat B."/>
            <person name="Grigoriev I.V."/>
            <person name="Hibbett D.S."/>
            <person name="Martin F."/>
            <person name="Nordberg H.P."/>
            <person name="Cantor M.N."/>
            <person name="Hua S.X."/>
        </authorList>
    </citation>
    <scope>NUCLEOTIDE SEQUENCE [LARGE SCALE GENOMIC DNA]</scope>
    <source>
        <strain evidence="1 2">Foug A</strain>
    </source>
</reference>
<keyword evidence="2" id="KW-1185">Reference proteome</keyword>
<sequence>MGIVVQLGHSQCLRIEGDQVKLAISTGDGEDSSDCVVRSIGFNGDLPARLEVSKDGSCSKGLLQSIERLLALVGEVPRGIFASKPNLRRPSLDTSQGNHNIEVIEYESAVEVHEAQEGLYVLHLSGFGPITNCFDFVSRHCQAIGGEEISELVLVQSPKHFPNMFFVILHIVRVDQDVVEVNYHADIKHICEYRVYKPLEYGRGSGEAERHHQPLIGAISGSEGCFPLITISNANQMVRMPKVDFSVDLCSARRVEQVRDKG</sequence>
<dbReference type="InParanoid" id="A0A0C3AJT4"/>
<organism evidence="1 2">
    <name type="scientific">Scleroderma citrinum Foug A</name>
    <dbReference type="NCBI Taxonomy" id="1036808"/>
    <lineage>
        <taxon>Eukaryota</taxon>
        <taxon>Fungi</taxon>
        <taxon>Dikarya</taxon>
        <taxon>Basidiomycota</taxon>
        <taxon>Agaricomycotina</taxon>
        <taxon>Agaricomycetes</taxon>
        <taxon>Agaricomycetidae</taxon>
        <taxon>Boletales</taxon>
        <taxon>Sclerodermatineae</taxon>
        <taxon>Sclerodermataceae</taxon>
        <taxon>Scleroderma</taxon>
    </lineage>
</organism>
<evidence type="ECO:0000313" key="2">
    <source>
        <dbReference type="Proteomes" id="UP000053989"/>
    </source>
</evidence>
<protein>
    <submittedName>
        <fullName evidence="1">Uncharacterized protein</fullName>
    </submittedName>
</protein>
<dbReference type="HOGENOM" id="CLU_090544_1_1_1"/>
<name>A0A0C3AJT4_9AGAM</name>